<dbReference type="InterPro" id="IPR011646">
    <property type="entry name" value="KAP_P-loop"/>
</dbReference>
<dbReference type="InterPro" id="IPR027417">
    <property type="entry name" value="P-loop_NTPase"/>
</dbReference>
<evidence type="ECO:0000313" key="3">
    <source>
        <dbReference type="Proteomes" id="UP000516052"/>
    </source>
</evidence>
<evidence type="ECO:0000313" key="2">
    <source>
        <dbReference type="EMBL" id="QNP71273.1"/>
    </source>
</evidence>
<dbReference type="AlphaFoldDB" id="A0A7H0IEQ7"/>
<dbReference type="SMART" id="SM00382">
    <property type="entry name" value="AAA"/>
    <property type="match status" value="1"/>
</dbReference>
<dbReference type="PANTHER" id="PTHR22674:SF6">
    <property type="entry name" value="NTPASE KAP FAMILY P-LOOP DOMAIN-CONTAINING PROTEIN 1"/>
    <property type="match status" value="1"/>
</dbReference>
<dbReference type="Pfam" id="PF07693">
    <property type="entry name" value="KAP_NTPase"/>
    <property type="match status" value="1"/>
</dbReference>
<dbReference type="Gene3D" id="3.40.50.300">
    <property type="entry name" value="P-loop containing nucleotide triphosphate hydrolases"/>
    <property type="match status" value="1"/>
</dbReference>
<protein>
    <recommendedName>
        <fullName evidence="1">AAA+ ATPase domain-containing protein</fullName>
    </recommendedName>
</protein>
<keyword evidence="3" id="KW-1185">Reference proteome</keyword>
<dbReference type="EMBL" id="CP060828">
    <property type="protein sequence ID" value="QNP71273.1"/>
    <property type="molecule type" value="Genomic_DNA"/>
</dbReference>
<organism evidence="2 3">
    <name type="scientific">Streptomyces roseirectus</name>
    <dbReference type="NCBI Taxonomy" id="2768066"/>
    <lineage>
        <taxon>Bacteria</taxon>
        <taxon>Bacillati</taxon>
        <taxon>Actinomycetota</taxon>
        <taxon>Actinomycetes</taxon>
        <taxon>Kitasatosporales</taxon>
        <taxon>Streptomycetaceae</taxon>
        <taxon>Streptomyces</taxon>
    </lineage>
</organism>
<dbReference type="RefSeq" id="WP_187748245.1">
    <property type="nucleotide sequence ID" value="NZ_CP060828.1"/>
</dbReference>
<dbReference type="SUPFAM" id="SSF52540">
    <property type="entry name" value="P-loop containing nucleoside triphosphate hydrolases"/>
    <property type="match status" value="1"/>
</dbReference>
<feature type="domain" description="AAA+ ATPase" evidence="1">
    <location>
        <begin position="49"/>
        <end position="232"/>
    </location>
</feature>
<reference evidence="2 3" key="1">
    <citation type="submission" date="2020-08" db="EMBL/GenBank/DDBJ databases">
        <title>A novel species.</title>
        <authorList>
            <person name="Gao J."/>
        </authorList>
    </citation>
    <scope>NUCLEOTIDE SEQUENCE [LARGE SCALE GENOMIC DNA]</scope>
    <source>
        <strain evidence="2 3">CRXT-G-22</strain>
    </source>
</reference>
<dbReference type="Proteomes" id="UP000516052">
    <property type="component" value="Chromosome"/>
</dbReference>
<dbReference type="KEGG" id="sroi:IAG44_18725"/>
<dbReference type="PANTHER" id="PTHR22674">
    <property type="entry name" value="NTPASE, KAP FAMILY P-LOOP DOMAIN-CONTAINING 1"/>
    <property type="match status" value="1"/>
</dbReference>
<dbReference type="InterPro" id="IPR003593">
    <property type="entry name" value="AAA+_ATPase"/>
</dbReference>
<proteinExistence type="predicted"/>
<evidence type="ECO:0000259" key="1">
    <source>
        <dbReference type="SMART" id="SM00382"/>
    </source>
</evidence>
<name>A0A7H0IEQ7_9ACTN</name>
<dbReference type="InterPro" id="IPR052754">
    <property type="entry name" value="NTPase_KAP_P-loop"/>
</dbReference>
<sequence>MTDSAHGDGSQSALFAGDDPILNSDDDLLNRSRLAVAIADEVQEMNADRGAVVAITGKWGTGKTSLLNLTANILQEKETIQVIEFNPWFFSGTDQLIRFFFDEMTRQLRSERSGKKRLKDATANIAEKFSKYSTSLSPVKFIPVAGQILDVAQKTAEGVSQALTASIHDQRIEISEALTKLDGRIVVLIDDIDRLTRQEIRDLFRLVRLNGSFPNVVYLLCFDRSVVESALGEEGLNGAAYLEKIVKTSVEVPPAADEALASVLRTGMLTALSNVPLTASGENRFPDVFWQVVRPLFHTVRDVKRFLSSLTLTVRSAADEVALPDLVALEAIRVMRPSAHDLIAQNVRALTAVYGWQTETRNQSILDADAEVVTALQAELPDDTGRALIRYVFPAAQVHTENMWHGNDSLQAWRRDRRVAHATVLKYYLHRELPSGAAPSSQVDSIVYAAGDDEAFRNALAAVPDHHLEDALDRFLSHVDTIDSSRIPPVVVALLDLLSRFSEESSGMLDVGRDYTALRPSKKLMQRVEPANADLVARTIYQATKSPYARLRFLSLVGKRQHSEGQIITPELETELRANLQEYLKSAPADALRTERELLRTVVQVIDCDAESGELAIASADSSEVTARLLETALSPSRSNMIGSVVVNSEDRLAWEPLISVYGGESRLSSAVEQLKESLAGQEIGSRLQRAITAFDLYSTGWRPDEF</sequence>
<accession>A0A7H0IEQ7</accession>
<gene>
    <name evidence="2" type="ORF">IAG44_18725</name>
</gene>